<sequence>MNAGVAESTIERAISGICELDSVSQSKDIEDAIHYHRNAGYTQEKENIQSLPLRSYLDISVVPILIEGLKVVAKERPPNPTEFLGIYLLKNGRK</sequence>
<dbReference type="CDD" id="cd22965">
    <property type="entry name" value="DD_DPY30_SDC1"/>
    <property type="match status" value="1"/>
</dbReference>
<dbReference type="Pfam" id="PF05186">
    <property type="entry name" value="Dpy-30"/>
    <property type="match status" value="1"/>
</dbReference>
<dbReference type="GO" id="GO:0005634">
    <property type="term" value="C:nucleus"/>
    <property type="evidence" value="ECO:0007669"/>
    <property type="project" value="UniProtKB-SubCell"/>
</dbReference>
<accession>F4PE55</accession>
<dbReference type="RefSeq" id="XP_006682923.1">
    <property type="nucleotide sequence ID" value="XM_006682860.1"/>
</dbReference>
<evidence type="ECO:0000256" key="2">
    <source>
        <dbReference type="ARBA" id="ARBA00010849"/>
    </source>
</evidence>
<dbReference type="InterPro" id="IPR049629">
    <property type="entry name" value="DPY30_SDC1_DD"/>
</dbReference>
<evidence type="ECO:0000313" key="5">
    <source>
        <dbReference type="Proteomes" id="UP000007241"/>
    </source>
</evidence>
<dbReference type="GeneID" id="18244691"/>
<dbReference type="InParanoid" id="F4PE55"/>
<keyword evidence="5" id="KW-1185">Reference proteome</keyword>
<protein>
    <recommendedName>
        <fullName evidence="6">Dpy-30 domain-containing protein</fullName>
    </recommendedName>
</protein>
<evidence type="ECO:0008006" key="6">
    <source>
        <dbReference type="Google" id="ProtNLM"/>
    </source>
</evidence>
<dbReference type="AlphaFoldDB" id="F4PE55"/>
<keyword evidence="3" id="KW-0539">Nucleus</keyword>
<dbReference type="Gene3D" id="1.20.890.10">
    <property type="entry name" value="cAMP-dependent protein kinase regulatory subunit, dimerization-anchoring domain"/>
    <property type="match status" value="1"/>
</dbReference>
<name>F4PE55_BATDJ</name>
<dbReference type="InterPro" id="IPR007858">
    <property type="entry name" value="Dpy-30_motif"/>
</dbReference>
<comment type="subcellular location">
    <subcellularLocation>
        <location evidence="1">Nucleus</location>
    </subcellularLocation>
</comment>
<comment type="similarity">
    <text evidence="2">Belongs to the dpy-30 family.</text>
</comment>
<dbReference type="STRING" id="684364.F4PE55"/>
<dbReference type="Proteomes" id="UP000007241">
    <property type="component" value="Unassembled WGS sequence"/>
</dbReference>
<organism evidence="4 5">
    <name type="scientific">Batrachochytrium dendrobatidis (strain JAM81 / FGSC 10211)</name>
    <name type="common">Frog chytrid fungus</name>
    <dbReference type="NCBI Taxonomy" id="684364"/>
    <lineage>
        <taxon>Eukaryota</taxon>
        <taxon>Fungi</taxon>
        <taxon>Fungi incertae sedis</taxon>
        <taxon>Chytridiomycota</taxon>
        <taxon>Chytridiomycota incertae sedis</taxon>
        <taxon>Chytridiomycetes</taxon>
        <taxon>Rhizophydiales</taxon>
        <taxon>Rhizophydiales incertae sedis</taxon>
        <taxon>Batrachochytrium</taxon>
    </lineage>
</organism>
<evidence type="ECO:0000313" key="4">
    <source>
        <dbReference type="EMBL" id="EGF76594.1"/>
    </source>
</evidence>
<proteinExistence type="inferred from homology"/>
<dbReference type="HOGENOM" id="CLU_2385801_0_0_1"/>
<evidence type="ECO:0000256" key="1">
    <source>
        <dbReference type="ARBA" id="ARBA00004123"/>
    </source>
</evidence>
<evidence type="ECO:0000256" key="3">
    <source>
        <dbReference type="ARBA" id="ARBA00023242"/>
    </source>
</evidence>
<reference evidence="4 5" key="1">
    <citation type="submission" date="2009-12" db="EMBL/GenBank/DDBJ databases">
        <title>The draft genome of Batrachochytrium dendrobatidis.</title>
        <authorList>
            <consortium name="US DOE Joint Genome Institute (JGI-PGF)"/>
            <person name="Kuo A."/>
            <person name="Salamov A."/>
            <person name="Schmutz J."/>
            <person name="Lucas S."/>
            <person name="Pitluck S."/>
            <person name="Rosenblum E."/>
            <person name="Stajich J."/>
            <person name="Eisen M."/>
            <person name="Grigoriev I.V."/>
        </authorList>
    </citation>
    <scope>NUCLEOTIDE SEQUENCE [LARGE SCALE GENOMIC DNA]</scope>
    <source>
        <strain evidence="5">JAM81 / FGSC 10211</strain>
    </source>
</reference>
<dbReference type="OrthoDB" id="417678at2759"/>
<dbReference type="EMBL" id="GL882896">
    <property type="protein sequence ID" value="EGF76594.1"/>
    <property type="molecule type" value="Genomic_DNA"/>
</dbReference>
<gene>
    <name evidence="4" type="ORF">BATDEDRAFT_92608</name>
</gene>